<evidence type="ECO:0008006" key="2">
    <source>
        <dbReference type="Google" id="ProtNLM"/>
    </source>
</evidence>
<protein>
    <recommendedName>
        <fullName evidence="2">Reverse transcriptase domain-containing protein</fullName>
    </recommendedName>
</protein>
<gene>
    <name evidence="1" type="ORF">Tci_888581</name>
</gene>
<evidence type="ECO:0000313" key="1">
    <source>
        <dbReference type="EMBL" id="GFD16612.1"/>
    </source>
</evidence>
<feature type="non-terminal residue" evidence="1">
    <location>
        <position position="1"/>
    </location>
</feature>
<name>A0A699U1F2_TANCI</name>
<sequence length="124" mass="13884">IRGLTDNIKGEVTSSKPADLNEAVLMAHKLMEQKSQARDAKILEGKKRKIAKSKEMHELWLPLLLMESFLCVNDVLLAMLASVRSSVTSVERLGIRNRCPKKVKQEEVGEARGRAYAIKDAEPK</sequence>
<reference evidence="1" key="1">
    <citation type="journal article" date="2019" name="Sci. Rep.">
        <title>Draft genome of Tanacetum cinerariifolium, the natural source of mosquito coil.</title>
        <authorList>
            <person name="Yamashiro T."/>
            <person name="Shiraishi A."/>
            <person name="Satake H."/>
            <person name="Nakayama K."/>
        </authorList>
    </citation>
    <scope>NUCLEOTIDE SEQUENCE</scope>
</reference>
<proteinExistence type="predicted"/>
<organism evidence="1">
    <name type="scientific">Tanacetum cinerariifolium</name>
    <name type="common">Dalmatian daisy</name>
    <name type="synonym">Chrysanthemum cinerariifolium</name>
    <dbReference type="NCBI Taxonomy" id="118510"/>
    <lineage>
        <taxon>Eukaryota</taxon>
        <taxon>Viridiplantae</taxon>
        <taxon>Streptophyta</taxon>
        <taxon>Embryophyta</taxon>
        <taxon>Tracheophyta</taxon>
        <taxon>Spermatophyta</taxon>
        <taxon>Magnoliopsida</taxon>
        <taxon>eudicotyledons</taxon>
        <taxon>Gunneridae</taxon>
        <taxon>Pentapetalae</taxon>
        <taxon>asterids</taxon>
        <taxon>campanulids</taxon>
        <taxon>Asterales</taxon>
        <taxon>Asteraceae</taxon>
        <taxon>Asteroideae</taxon>
        <taxon>Anthemideae</taxon>
        <taxon>Anthemidinae</taxon>
        <taxon>Tanacetum</taxon>
    </lineage>
</organism>
<feature type="non-terminal residue" evidence="1">
    <location>
        <position position="124"/>
    </location>
</feature>
<accession>A0A699U1F2</accession>
<comment type="caution">
    <text evidence="1">The sequence shown here is derived from an EMBL/GenBank/DDBJ whole genome shotgun (WGS) entry which is preliminary data.</text>
</comment>
<dbReference type="AlphaFoldDB" id="A0A699U1F2"/>
<dbReference type="EMBL" id="BKCJ011294514">
    <property type="protein sequence ID" value="GFD16612.1"/>
    <property type="molecule type" value="Genomic_DNA"/>
</dbReference>